<feature type="region of interest" description="Disordered" evidence="1">
    <location>
        <begin position="385"/>
        <end position="458"/>
    </location>
</feature>
<proteinExistence type="predicted"/>
<comment type="caution">
    <text evidence="3">The sequence shown here is derived from an EMBL/GenBank/DDBJ whole genome shotgun (WGS) entry which is preliminary data.</text>
</comment>
<feature type="compositionally biased region" description="Gly residues" evidence="1">
    <location>
        <begin position="402"/>
        <end position="412"/>
    </location>
</feature>
<feature type="region of interest" description="Disordered" evidence="1">
    <location>
        <begin position="473"/>
        <end position="506"/>
    </location>
</feature>
<feature type="region of interest" description="Disordered" evidence="1">
    <location>
        <begin position="343"/>
        <end position="366"/>
    </location>
</feature>
<evidence type="ECO:0000256" key="1">
    <source>
        <dbReference type="SAM" id="MobiDB-lite"/>
    </source>
</evidence>
<feature type="chain" id="PRO_5046183401" evidence="2">
    <location>
        <begin position="22"/>
        <end position="622"/>
    </location>
</feature>
<evidence type="ECO:0000313" key="4">
    <source>
        <dbReference type="Proteomes" id="UP000815325"/>
    </source>
</evidence>
<reference evidence="3" key="1">
    <citation type="submission" date="2017-08" db="EMBL/GenBank/DDBJ databases">
        <authorList>
            <person name="Polle J.E."/>
            <person name="Barry K."/>
            <person name="Cushman J."/>
            <person name="Schmutz J."/>
            <person name="Tran D."/>
            <person name="Hathwaick L.T."/>
            <person name="Yim W.C."/>
            <person name="Jenkins J."/>
            <person name="Mckie-Krisberg Z.M."/>
            <person name="Prochnik S."/>
            <person name="Lindquist E."/>
            <person name="Dockter R.B."/>
            <person name="Adam C."/>
            <person name="Molina H."/>
            <person name="Bunkerborg J."/>
            <person name="Jin E."/>
            <person name="Buchheim M."/>
            <person name="Magnuson J."/>
        </authorList>
    </citation>
    <scope>NUCLEOTIDE SEQUENCE</scope>
    <source>
        <strain evidence="3">CCAP 19/18</strain>
    </source>
</reference>
<protein>
    <submittedName>
        <fullName evidence="3">Uncharacterized protein</fullName>
    </submittedName>
</protein>
<feature type="compositionally biased region" description="Gly residues" evidence="1">
    <location>
        <begin position="345"/>
        <end position="358"/>
    </location>
</feature>
<feature type="compositionally biased region" description="Gly residues" evidence="1">
    <location>
        <begin position="429"/>
        <end position="438"/>
    </location>
</feature>
<keyword evidence="4" id="KW-1185">Reference proteome</keyword>
<feature type="signal peptide" evidence="2">
    <location>
        <begin position="1"/>
        <end position="21"/>
    </location>
</feature>
<organism evidence="3 4">
    <name type="scientific">Dunaliella salina</name>
    <name type="common">Green alga</name>
    <name type="synonym">Protococcus salinus</name>
    <dbReference type="NCBI Taxonomy" id="3046"/>
    <lineage>
        <taxon>Eukaryota</taxon>
        <taxon>Viridiplantae</taxon>
        <taxon>Chlorophyta</taxon>
        <taxon>core chlorophytes</taxon>
        <taxon>Chlorophyceae</taxon>
        <taxon>CS clade</taxon>
        <taxon>Chlamydomonadales</taxon>
        <taxon>Dunaliellaceae</taxon>
        <taxon>Dunaliella</taxon>
    </lineage>
</organism>
<name>A0ABQ7GGX9_DUNSA</name>
<keyword evidence="2" id="KW-0732">Signal</keyword>
<dbReference type="EMBL" id="MU069787">
    <property type="protein sequence ID" value="KAF5833852.1"/>
    <property type="molecule type" value="Genomic_DNA"/>
</dbReference>
<accession>A0ABQ7GGX9</accession>
<evidence type="ECO:0000256" key="2">
    <source>
        <dbReference type="SAM" id="SignalP"/>
    </source>
</evidence>
<gene>
    <name evidence="3" type="ORF">DUNSADRAFT_9689</name>
</gene>
<feature type="compositionally biased region" description="Gly residues" evidence="1">
    <location>
        <begin position="446"/>
        <end position="457"/>
    </location>
</feature>
<feature type="compositionally biased region" description="Low complexity" evidence="1">
    <location>
        <begin position="473"/>
        <end position="493"/>
    </location>
</feature>
<dbReference type="Proteomes" id="UP000815325">
    <property type="component" value="Unassembled WGS sequence"/>
</dbReference>
<sequence length="622" mass="64599">MLTTLSISSLCLCHSIPLCRCHCLECAALLAHHCCVLVLQPQADELLERLEASEAMQSQMSVRLDRACCAVLLGRAPSHSLQLLGMPEVLQAAAARAGGRGLKGASATVRMHGNATISSQDGPDWEACQYVMDRSPDAPDDMAPGLHALMKGWLCEAVLGGLREWQRPAAPPMATVTSAAATPSIPSQLSCLLTATAADSCTADIVGNQAAVTPAGSAARGGKNAPVLATVVTSQLQAYWFTKPLVALYAKAYPIARLLPPLLATLHFLCTCSERVATALAALMSRSAAHAHRHAQRRDAARAQAAREHDVRVKAAAEEAVAYRRQQELQWRMEAEAEALWGSAEGDGGGEEGGGSAGHVGEAGHASEMESVRARLGMGMVEEEGVALPSPPSSGMRARSAGGSGMGRGGQGSPDEGEWVEAVGAVHHGSGGGDGAGAEGKVSRGPRGGDGWVGGSASGAAATALAPCDVLQQQQQQQRQQQPLLRQGHQLQQPDDEEEEDASRARAVQSQLMEMERAMWDSGAHVRMQKLMEDFQSKAATNTMMSRAGGPRAPPSPLPPLHVFLPSVALTVAATTAAVLGVFGHGWGQSGLPATVAGVNVGAAATAVQEAPALRKGWGRGV</sequence>
<evidence type="ECO:0000313" key="3">
    <source>
        <dbReference type="EMBL" id="KAF5833852.1"/>
    </source>
</evidence>